<dbReference type="GO" id="GO:0005694">
    <property type="term" value="C:chromosome"/>
    <property type="evidence" value="ECO:0007669"/>
    <property type="project" value="UniProtKB-SubCell"/>
</dbReference>
<dbReference type="GO" id="GO:0005634">
    <property type="term" value="C:nucleus"/>
    <property type="evidence" value="ECO:0007669"/>
    <property type="project" value="UniProtKB-SubCell"/>
</dbReference>
<evidence type="ECO:0000256" key="4">
    <source>
        <dbReference type="ARBA" id="ARBA00022454"/>
    </source>
</evidence>
<dbReference type="PANTHER" id="PTHR46167">
    <property type="entry name" value="N-LYSINE METHYLTRANSFERASE KMT5A"/>
    <property type="match status" value="1"/>
</dbReference>
<organism evidence="15 16">
    <name type="scientific">Trichogramma kaykai</name>
    <dbReference type="NCBI Taxonomy" id="54128"/>
    <lineage>
        <taxon>Eukaryota</taxon>
        <taxon>Metazoa</taxon>
        <taxon>Ecdysozoa</taxon>
        <taxon>Arthropoda</taxon>
        <taxon>Hexapoda</taxon>
        <taxon>Insecta</taxon>
        <taxon>Pterygota</taxon>
        <taxon>Neoptera</taxon>
        <taxon>Endopterygota</taxon>
        <taxon>Hymenoptera</taxon>
        <taxon>Apocrita</taxon>
        <taxon>Proctotrupomorpha</taxon>
        <taxon>Chalcidoidea</taxon>
        <taxon>Trichogrammatidae</taxon>
        <taxon>Trichogramma</taxon>
    </lineage>
</organism>
<keyword evidence="10" id="KW-0804">Transcription</keyword>
<dbReference type="InterPro" id="IPR047266">
    <property type="entry name" value="KMT5A-like_SET"/>
</dbReference>
<reference evidence="15 16" key="1">
    <citation type="journal article" date="2024" name="bioRxiv">
        <title>A reference genome for Trichogramma kaykai: A tiny desert-dwelling parasitoid wasp with competing sex-ratio distorters.</title>
        <authorList>
            <person name="Culotta J."/>
            <person name="Lindsey A.R."/>
        </authorList>
    </citation>
    <scope>NUCLEOTIDE SEQUENCE [LARGE SCALE GENOMIC DNA]</scope>
    <source>
        <strain evidence="15 16">KSX58</strain>
    </source>
</reference>
<dbReference type="Proteomes" id="UP001627154">
    <property type="component" value="Unassembled WGS sequence"/>
</dbReference>
<evidence type="ECO:0000256" key="9">
    <source>
        <dbReference type="ARBA" id="ARBA00023015"/>
    </source>
</evidence>
<evidence type="ECO:0000256" key="3">
    <source>
        <dbReference type="ARBA" id="ARBA00012187"/>
    </source>
</evidence>
<keyword evidence="8" id="KW-0156">Chromatin regulator</keyword>
<evidence type="ECO:0000313" key="16">
    <source>
        <dbReference type="Proteomes" id="UP001627154"/>
    </source>
</evidence>
<comment type="caution">
    <text evidence="15">The sequence shown here is derived from an EMBL/GenBank/DDBJ whole genome shotgun (WGS) entry which is preliminary data.</text>
</comment>
<feature type="region of interest" description="Disordered" evidence="13">
    <location>
        <begin position="248"/>
        <end position="283"/>
    </location>
</feature>
<keyword evidence="5" id="KW-0489">Methyltransferase</keyword>
<protein>
    <recommendedName>
        <fullName evidence="3">[histone H4]-lysine(20) N-methyltransferase</fullName>
        <ecNumber evidence="3">2.1.1.361</ecNumber>
    </recommendedName>
</protein>
<evidence type="ECO:0000256" key="8">
    <source>
        <dbReference type="ARBA" id="ARBA00022853"/>
    </source>
</evidence>
<feature type="compositionally biased region" description="Polar residues" evidence="13">
    <location>
        <begin position="194"/>
        <end position="226"/>
    </location>
</feature>
<evidence type="ECO:0000256" key="7">
    <source>
        <dbReference type="ARBA" id="ARBA00022691"/>
    </source>
</evidence>
<keyword evidence="11" id="KW-0539">Nucleus</keyword>
<feature type="region of interest" description="Disordered" evidence="13">
    <location>
        <begin position="185"/>
        <end position="226"/>
    </location>
</feature>
<dbReference type="PROSITE" id="PS50280">
    <property type="entry name" value="SET"/>
    <property type="match status" value="1"/>
</dbReference>
<keyword evidence="4" id="KW-0158">Chromosome</keyword>
<evidence type="ECO:0000313" key="15">
    <source>
        <dbReference type="EMBL" id="KAL3385280.1"/>
    </source>
</evidence>
<evidence type="ECO:0000256" key="10">
    <source>
        <dbReference type="ARBA" id="ARBA00023163"/>
    </source>
</evidence>
<comment type="catalytic activity">
    <reaction evidence="12">
        <text>L-lysyl(20)-[histone H4] + S-adenosyl-L-methionine = N(6)-methyl-L-lysyl(20)-[histone H4] + S-adenosyl-L-homocysteine + H(+)</text>
        <dbReference type="Rhea" id="RHEA:60344"/>
        <dbReference type="Rhea" id="RHEA-COMP:15554"/>
        <dbReference type="Rhea" id="RHEA-COMP:15555"/>
        <dbReference type="ChEBI" id="CHEBI:15378"/>
        <dbReference type="ChEBI" id="CHEBI:29969"/>
        <dbReference type="ChEBI" id="CHEBI:57856"/>
        <dbReference type="ChEBI" id="CHEBI:59789"/>
        <dbReference type="ChEBI" id="CHEBI:61929"/>
        <dbReference type="EC" id="2.1.1.361"/>
    </reaction>
</comment>
<evidence type="ECO:0000256" key="5">
    <source>
        <dbReference type="ARBA" id="ARBA00022603"/>
    </source>
</evidence>
<keyword evidence="6" id="KW-0808">Transferase</keyword>
<evidence type="ECO:0000256" key="6">
    <source>
        <dbReference type="ARBA" id="ARBA00022679"/>
    </source>
</evidence>
<dbReference type="Pfam" id="PF00856">
    <property type="entry name" value="SET"/>
    <property type="match status" value="1"/>
</dbReference>
<dbReference type="CDD" id="cd10528">
    <property type="entry name" value="SET_SETD8"/>
    <property type="match status" value="1"/>
</dbReference>
<evidence type="ECO:0000256" key="13">
    <source>
        <dbReference type="SAM" id="MobiDB-lite"/>
    </source>
</evidence>
<dbReference type="Gene3D" id="2.170.270.10">
    <property type="entry name" value="SET domain"/>
    <property type="match status" value="1"/>
</dbReference>
<dbReference type="GO" id="GO:0140944">
    <property type="term" value="F:histone H4K20 monomethyltransferase activity"/>
    <property type="evidence" value="ECO:0007669"/>
    <property type="project" value="UniProtKB-EC"/>
</dbReference>
<feature type="compositionally biased region" description="Basic and acidic residues" evidence="13">
    <location>
        <begin position="141"/>
        <end position="158"/>
    </location>
</feature>
<comment type="subcellular location">
    <subcellularLocation>
        <location evidence="2">Chromosome</location>
    </subcellularLocation>
    <subcellularLocation>
        <location evidence="1">Nucleus</location>
    </subcellularLocation>
</comment>
<feature type="region of interest" description="Disordered" evidence="13">
    <location>
        <begin position="1"/>
        <end position="172"/>
    </location>
</feature>
<feature type="compositionally biased region" description="Basic and acidic residues" evidence="13">
    <location>
        <begin position="74"/>
        <end position="87"/>
    </location>
</feature>
<evidence type="ECO:0000259" key="14">
    <source>
        <dbReference type="PROSITE" id="PS50280"/>
    </source>
</evidence>
<dbReference type="EMBL" id="JBJJXI010000158">
    <property type="protein sequence ID" value="KAL3385280.1"/>
    <property type="molecule type" value="Genomic_DNA"/>
</dbReference>
<dbReference type="SUPFAM" id="SSF82199">
    <property type="entry name" value="SET domain"/>
    <property type="match status" value="1"/>
</dbReference>
<evidence type="ECO:0000256" key="12">
    <source>
        <dbReference type="ARBA" id="ARBA00047784"/>
    </source>
</evidence>
<dbReference type="SMART" id="SM00317">
    <property type="entry name" value="SET"/>
    <property type="match status" value="1"/>
</dbReference>
<dbReference type="PROSITE" id="PS51571">
    <property type="entry name" value="SAM_MT43_PR_SET"/>
    <property type="match status" value="1"/>
</dbReference>
<dbReference type="InterPro" id="IPR016858">
    <property type="entry name" value="KMT5A-like"/>
</dbReference>
<evidence type="ECO:0000256" key="1">
    <source>
        <dbReference type="ARBA" id="ARBA00004123"/>
    </source>
</evidence>
<dbReference type="AlphaFoldDB" id="A0ABD2VX44"/>
<dbReference type="InterPro" id="IPR051760">
    <property type="entry name" value="KMT5A"/>
</dbReference>
<dbReference type="GO" id="GO:0032259">
    <property type="term" value="P:methylation"/>
    <property type="evidence" value="ECO:0007669"/>
    <property type="project" value="UniProtKB-KW"/>
</dbReference>
<dbReference type="InterPro" id="IPR046341">
    <property type="entry name" value="SET_dom_sf"/>
</dbReference>
<dbReference type="EC" id="2.1.1.361" evidence="3"/>
<dbReference type="InterPro" id="IPR001214">
    <property type="entry name" value="SET_dom"/>
</dbReference>
<evidence type="ECO:0000256" key="2">
    <source>
        <dbReference type="ARBA" id="ARBA00004286"/>
    </source>
</evidence>
<gene>
    <name evidence="15" type="ORF">TKK_019060</name>
</gene>
<keyword evidence="16" id="KW-1185">Reference proteome</keyword>
<feature type="compositionally biased region" description="Polar residues" evidence="13">
    <location>
        <begin position="256"/>
        <end position="273"/>
    </location>
</feature>
<feature type="domain" description="SET" evidence="14">
    <location>
        <begin position="450"/>
        <end position="572"/>
    </location>
</feature>
<keyword evidence="9" id="KW-0805">Transcription regulation</keyword>
<sequence>MARKTKKNPKLNPRARSAAQEREQESYVPGTMLDAYLSGSENSENNATGNGTEITDELPSLNEQEPKILNSEPQKPEGEKEKTDGAKQNDTSVQISKDENGYVDDRLLEKQPIVLDQANSRMQTKAGIKRNSPMTRSQRKLTAEKVSKLDRENKKKTDNSPSTGHIIPQKFVVVKDEDKKNILKSQNKTKEASTPENNNGDGLLPTPTSKLDNVNEKGTVNSQSNRQRALQNDFDVNCKNQINPSKLQNKMKKASTPKNINGNGLVPTSTSESVKGKSKRTTPYNNVARITRSSKKLTASENENHLNNISSPIEKSILTPDKNSTDLEPKIILKTQSPIDKVSVKKEKIDEKELGKENIKNKRKEEAFFSTPTIPKKGINSSDEQLIIDMQKLHVKDDQDNKRRRLSHCIVISEEVTEEAPLRRSARNNRPSPEEIMNEIRRKVTENIEEGLKVAEFDVKGKGVVTTKDFSKGEFVVEYHGELIDNNEAKKREKKYSKNKRIGCYMFYFQYKNATMCVDATKDTGRCGRLLNHSQKNKNLKPEVIEIRGKPHIILYASKDIPAGTELLYDYGDRSKESLAHFAWLLE</sequence>
<keyword evidence="7" id="KW-0949">S-adenosyl-L-methionine</keyword>
<proteinExistence type="predicted"/>
<accession>A0ABD2VX44</accession>
<dbReference type="PANTHER" id="PTHR46167:SF1">
    <property type="entry name" value="N-LYSINE METHYLTRANSFERASE KMT5A"/>
    <property type="match status" value="1"/>
</dbReference>
<feature type="compositionally biased region" description="Basic and acidic residues" evidence="13">
    <location>
        <begin position="96"/>
        <end position="109"/>
    </location>
</feature>
<evidence type="ECO:0000256" key="11">
    <source>
        <dbReference type="ARBA" id="ARBA00023242"/>
    </source>
</evidence>
<name>A0ABD2VX44_9HYME</name>
<feature type="compositionally biased region" description="Polar residues" evidence="13">
    <location>
        <begin position="39"/>
        <end position="53"/>
    </location>
</feature>